<keyword evidence="5" id="KW-0256">Endoplasmic reticulum</keyword>
<protein>
    <submittedName>
        <fullName evidence="11">Exostosin-1</fullName>
    </submittedName>
</protein>
<evidence type="ECO:0000256" key="4">
    <source>
        <dbReference type="ARBA" id="ARBA00022692"/>
    </source>
</evidence>
<dbReference type="InterPro" id="IPR029044">
    <property type="entry name" value="Nucleotide-diphossugar_trans"/>
</dbReference>
<evidence type="ECO:0000313" key="11">
    <source>
        <dbReference type="WBParaSite" id="ECPE_0001002601-mRNA-1"/>
    </source>
</evidence>
<reference evidence="11" key="1">
    <citation type="submission" date="2016-06" db="UniProtKB">
        <authorList>
            <consortium name="WormBaseParasite"/>
        </authorList>
    </citation>
    <scope>IDENTIFICATION</scope>
</reference>
<dbReference type="Pfam" id="PF03016">
    <property type="entry name" value="Exostosin_GT47"/>
    <property type="match status" value="1"/>
</dbReference>
<evidence type="ECO:0000256" key="6">
    <source>
        <dbReference type="ARBA" id="ARBA00022989"/>
    </source>
</evidence>
<accession>A0A183ASQ9</accession>
<feature type="domain" description="Glycosyl transferase 64" evidence="10">
    <location>
        <begin position="379"/>
        <end position="619"/>
    </location>
</feature>
<dbReference type="InterPro" id="IPR040911">
    <property type="entry name" value="Exostosin_GT47"/>
</dbReference>
<keyword evidence="6" id="KW-1133">Transmembrane helix</keyword>
<evidence type="ECO:0000256" key="1">
    <source>
        <dbReference type="ARBA" id="ARBA00004648"/>
    </source>
</evidence>
<evidence type="ECO:0000259" key="9">
    <source>
        <dbReference type="Pfam" id="PF03016"/>
    </source>
</evidence>
<keyword evidence="8" id="KW-1015">Disulfide bond</keyword>
<dbReference type="WBParaSite" id="ECPE_0001002601-mRNA-1">
    <property type="protein sequence ID" value="ECPE_0001002601-mRNA-1"/>
    <property type="gene ID" value="ECPE_0001002601"/>
</dbReference>
<evidence type="ECO:0000256" key="7">
    <source>
        <dbReference type="ARBA" id="ARBA00023136"/>
    </source>
</evidence>
<proteinExistence type="inferred from homology"/>
<keyword evidence="7" id="KW-0472">Membrane</keyword>
<evidence type="ECO:0000256" key="2">
    <source>
        <dbReference type="ARBA" id="ARBA00010271"/>
    </source>
</evidence>
<dbReference type="GO" id="GO:0016757">
    <property type="term" value="F:glycosyltransferase activity"/>
    <property type="evidence" value="ECO:0007669"/>
    <property type="project" value="InterPro"/>
</dbReference>
<evidence type="ECO:0000256" key="5">
    <source>
        <dbReference type="ARBA" id="ARBA00022824"/>
    </source>
</evidence>
<dbReference type="Pfam" id="PF09258">
    <property type="entry name" value="Glyco_transf_64"/>
    <property type="match status" value="1"/>
</dbReference>
<dbReference type="AlphaFoldDB" id="A0A183ASQ9"/>
<organism evidence="11">
    <name type="scientific">Echinostoma caproni</name>
    <dbReference type="NCBI Taxonomy" id="27848"/>
    <lineage>
        <taxon>Eukaryota</taxon>
        <taxon>Metazoa</taxon>
        <taxon>Spiralia</taxon>
        <taxon>Lophotrochozoa</taxon>
        <taxon>Platyhelminthes</taxon>
        <taxon>Trematoda</taxon>
        <taxon>Digenea</taxon>
        <taxon>Plagiorchiida</taxon>
        <taxon>Echinostomata</taxon>
        <taxon>Echinostomatoidea</taxon>
        <taxon>Echinostomatidae</taxon>
        <taxon>Echinostoma</taxon>
    </lineage>
</organism>
<dbReference type="PANTHER" id="PTHR48261">
    <property type="entry name" value="ACETYLGLUCOSAMINYLTRANSFERASE"/>
    <property type="match status" value="1"/>
</dbReference>
<name>A0A183ASQ9_9TREM</name>
<keyword evidence="4" id="KW-0812">Transmembrane</keyword>
<dbReference type="GO" id="GO:0015012">
    <property type="term" value="P:heparan sulfate proteoglycan biosynthetic process"/>
    <property type="evidence" value="ECO:0007669"/>
    <property type="project" value="UniProtKB-ARBA"/>
</dbReference>
<dbReference type="PANTHER" id="PTHR48261:SF2">
    <property type="entry name" value="ACETYLGLUCOSAMINYLTRANSFERASE"/>
    <property type="match status" value="1"/>
</dbReference>
<dbReference type="Gene3D" id="3.90.550.10">
    <property type="entry name" value="Spore Coat Polysaccharide Biosynthesis Protein SpsA, Chain A"/>
    <property type="match status" value="1"/>
</dbReference>
<evidence type="ECO:0000256" key="3">
    <source>
        <dbReference type="ARBA" id="ARBA00022679"/>
    </source>
</evidence>
<evidence type="ECO:0000256" key="8">
    <source>
        <dbReference type="ARBA" id="ARBA00023157"/>
    </source>
</evidence>
<dbReference type="InterPro" id="IPR004263">
    <property type="entry name" value="Exostosin"/>
</dbReference>
<feature type="domain" description="Exostosin GT47" evidence="9">
    <location>
        <begin position="78"/>
        <end position="288"/>
    </location>
</feature>
<comment type="similarity">
    <text evidence="2">Belongs to the glycosyltransferase 47 family.</text>
</comment>
<evidence type="ECO:0000259" key="10">
    <source>
        <dbReference type="Pfam" id="PF09258"/>
    </source>
</evidence>
<dbReference type="InterPro" id="IPR015338">
    <property type="entry name" value="GT64_dom"/>
</dbReference>
<comment type="subcellular location">
    <subcellularLocation>
        <location evidence="1">Endoplasmic reticulum membrane</location>
        <topology evidence="1">Single-pass type II membrane protein</topology>
    </subcellularLocation>
</comment>
<dbReference type="GO" id="GO:0005789">
    <property type="term" value="C:endoplasmic reticulum membrane"/>
    <property type="evidence" value="ECO:0007669"/>
    <property type="project" value="UniProtKB-SubCell"/>
</dbReference>
<keyword evidence="3" id="KW-0808">Transferase</keyword>
<sequence>LNILYRSDFLTKRPEEACLFVPSFDTLDRDPLSLQFGHRVASQLVSLPFWNRLPDRRTEEQSLLDADLGFDSNIIQPGRNHLVFNLYAGTWPNYHEDEYRISLGQAILAKASFSTTRIRRNFDISLPLIHPQHVETMRESVVTGTSDTGDRLRAQVRRPIFLSFKGKRYVSGIGSASRNALFHLHNGDDIIMLTTCRHGSDWVRYADRRCAFDMAMYDKYDYNELMHNSTFCLVSRGRRLGSYRFLEALQASCIPVMLSNDWELPFSEVIDWRRAVVWGDERLPLLLPLTLRRLSDHQIVQLRQQVTFLWNTYFHSIESIVLTTLEIIRDRVSLHRRSHAIWNSPPGALVLSQRHSSRACNVPLEQNTGSCTSEVDDGFTVIIPVRQRMCDEYLVRMKRFATTVFQSQHIRKVLLVWLCQTLPPEVSAFQAYFSVPIDVVVQDEFRELLNGQSRDPSPAARFQPFFNVPTLAVFTFTMEMDLSLEELEFGFSVWQEFPNRLIGYNPASHRRNTSSGLWEYIWNPASQTHSIVLLDAAFYHRYYNYLYWLTIDRKVHEIVSVLNDCEDLLLNTLIGHISQAPPVLIHSIGFKSLRNFTNTESQSVQRSACLQAFAEYFSITSSVFWCPLRSENFTVFRQNQAGGANSNTYIPLHYTSYG</sequence>